<dbReference type="PROSITE" id="PS50089">
    <property type="entry name" value="ZF_RING_2"/>
    <property type="match status" value="1"/>
</dbReference>
<evidence type="ECO:0000256" key="4">
    <source>
        <dbReference type="PROSITE-ProRule" id="PRU00175"/>
    </source>
</evidence>
<dbReference type="Gene3D" id="3.30.160.60">
    <property type="entry name" value="Classic Zinc Finger"/>
    <property type="match status" value="1"/>
</dbReference>
<feature type="domain" description="RING-type" evidence="6">
    <location>
        <begin position="26"/>
        <end position="76"/>
    </location>
</feature>
<evidence type="ECO:0000256" key="5">
    <source>
        <dbReference type="SAM" id="MobiDB-lite"/>
    </source>
</evidence>
<proteinExistence type="predicted"/>
<dbReference type="CDD" id="cd19757">
    <property type="entry name" value="Bbox1"/>
    <property type="match status" value="1"/>
</dbReference>
<dbReference type="InterPro" id="IPR001841">
    <property type="entry name" value="Znf_RING"/>
</dbReference>
<dbReference type="SUPFAM" id="SSF57845">
    <property type="entry name" value="B-box zinc-binding domain"/>
    <property type="match status" value="1"/>
</dbReference>
<dbReference type="RefSeq" id="XP_030371243.1">
    <property type="nucleotide sequence ID" value="XM_030515383.1"/>
</dbReference>
<dbReference type="Pfam" id="PF00567">
    <property type="entry name" value="TUDOR"/>
    <property type="match status" value="5"/>
</dbReference>
<evidence type="ECO:0000256" key="3">
    <source>
        <dbReference type="ARBA" id="ARBA00022833"/>
    </source>
</evidence>
<feature type="region of interest" description="Disordered" evidence="5">
    <location>
        <begin position="1597"/>
        <end position="1617"/>
    </location>
</feature>
<dbReference type="FunFam" id="2.30.30.140:FF:000018">
    <property type="entry name" value="Serine/threonine-protein kinase 31"/>
    <property type="match status" value="1"/>
</dbReference>
<accession>A0A6J2T7Y4</accession>
<feature type="compositionally biased region" description="Basic residues" evidence="5">
    <location>
        <begin position="463"/>
        <end position="473"/>
    </location>
</feature>
<evidence type="ECO:0000259" key="7">
    <source>
        <dbReference type="PROSITE" id="PS50304"/>
    </source>
</evidence>
<feature type="domain" description="Tudor" evidence="7">
    <location>
        <begin position="1382"/>
        <end position="1441"/>
    </location>
</feature>
<evidence type="ECO:0000313" key="8">
    <source>
        <dbReference type="Proteomes" id="UP000504634"/>
    </source>
</evidence>
<dbReference type="PROSITE" id="PS50304">
    <property type="entry name" value="TUDOR"/>
    <property type="match status" value="3"/>
</dbReference>
<evidence type="ECO:0000256" key="2">
    <source>
        <dbReference type="ARBA" id="ARBA00022771"/>
    </source>
</evidence>
<sequence>MISSESGLTIFDRKFIAEHLKLFLKCAKCSHHFSDRYEVSKNNYSGHRPLLLPCGHSMCENCIFKHRHNLECAVCTSPAPPTIGLKDPNTKYKFNPRDYYEIDYHALGAARCLDYYRRFSENSINKSLQCTSSSEIVVPIQCGECINHPPIGKCKQCNSFYCKHCFEAVHRHNPVLKGHKLSRMEDERNFEKVIRVGKDAFQVPTVHHCNMHDKTKDIFCLRCRRICCEKCLPCFHRNHQICTLAEMNMRHLTEIPASINCINIALFHINNSQQIVKNTKEKLKSYAAETEANILACFHHLHGLLQNAELRVVETLRESSLQPQMLLNETMGLLDGYKSVIENLRKALVYEDTDEVPQGILIQNVIQLVYEYMEKIPSGIEVTKIESNPFIFSCGRENLSDLFSRHFKCKFKDPNIKVHLLNELDFEDDAMASNSVAEPGRELSAGTNNFGVQSSPSKDKQTTSKKTKTKKRNLSAMNRGSKPHIDRSSSNGELDNELIHSFSGIDITARSSNNSSHTVDIDDSPRSLSFGVPKPQVPSSSISKSRKNSRSKTAQLSTSAGNQIASWFKSDVIVQVRGIKSPVDFYVQGVNEIQRIRKQVEACANSSDVERLSPSSIIVGQHYLTYHNNVDRWQRALVSQKLEERDCYIVFLPDIGLYVTVHSSSFCKLPESLAYLPYAAVHCSLKQLMPGDGGSKWSDRANAFFKQVVQSDNQVYVSVIRPVNPEMYEVDLITFNNGVSISIRESFLYTGLARDCSISGKMKDCAPSVATKQMPLMALKQQRIQKCVPHVGTVFMVQILHVVHPNEFYVAHCNDAQKLDTMQESLSRFMDDMALAQLEQIFLGSLQLACVVQKGDSWYRACIEELLPEGFVIVRLVDYGRKHQVYWDQLFALPKCFSSSELSIHCSLADVQTLPEHSYRWTPEAIECFKLYASNPNLQMEVVGSREGVNLVALHFGRAGSENNSIGALLVKKGHCISTGPSSDMYVEPRNQRILMPELHRLMHSLKNSPDQCGSRTLARQKSPTDSVERVPIVVLWVEHPGEFYATLPHFVTSIENTIDKVQELANKSYKSAAVNQNWQVGEHCYVNAKAGLDFETQWHRGVIKEAITHPQKILYNVQLRDLGQTLIGIEGSQLTAMDEHNNSISNAATPCQLRGILPARGTNWSSRAIEFFKDQVKAFDGLSVTGGRDPLKSVLSVTLWGSHCEISGPFSPTRTRYVSINESMVISGFAIKDATIVANKTKDTVEVEEPESPKVEVNLEELKQYFDSVDKISATVHAKCKFNEPSETTDFEENEDMPCLELLDNFNLDTDTIGCHNAPAAWLKERSFKQVLFTARATYVNHDLEIFLTHDTDQPFLRRMRNLLQKIFKPLFQEFSGKTFTYVVGQPVVAIYHHDQSIYRAIVTKKKSRTKYDVFFLDYGNEEDVESHELLPYAPFPDLHAMCWRVTLDGIKPRDKSYSLLQMDIVHGKLVERLSSVCVVNKKGPKGLPSCKIRVNNMDIAKFMVESGMSIFAQSKAERRFDSPPRFPKETEKEYVLGEVDQNNTTSKPPPPKKKFVLDLEEVGRLDCVEDRDCREMAEEIAQQNAGYYLVDNEPASEREEDNTGGPPDYWTDSDDIDEDEGIEDIELPHNPNGVACENVNDFEPHLPHFIHPQRLSAIQQLKQREKLCHEEMLMNADFDPMETSTEFSHFDEDSRFASQNLPEGVLNFHCTIDKVLSATELQITPDLSELSKRNLKLIETIRELVKSAPQLTSVEPGALCLALYPKDQEWYRATIKDVCELKQEATVLYIDFHNSSIVRLEHLKEMPKQLYQFPLRSFRVRLHGVKMNTKFEERMVRQALLNCVSKYSKVYARVHYPPNYHNTNNDDDEDAKSLEVDLYKNKHSEKRLYEDIFNTSMIQRR</sequence>
<feature type="region of interest" description="Disordered" evidence="5">
    <location>
        <begin position="509"/>
        <end position="557"/>
    </location>
</feature>
<feature type="domain" description="Tudor" evidence="7">
    <location>
        <begin position="1755"/>
        <end position="1815"/>
    </location>
</feature>
<dbReference type="InterPro" id="IPR035437">
    <property type="entry name" value="SNase_OB-fold_sf"/>
</dbReference>
<dbReference type="GO" id="GO:0005737">
    <property type="term" value="C:cytoplasm"/>
    <property type="evidence" value="ECO:0007669"/>
    <property type="project" value="UniProtKB-ARBA"/>
</dbReference>
<dbReference type="SMART" id="SM00333">
    <property type="entry name" value="TUDOR"/>
    <property type="match status" value="4"/>
</dbReference>
<dbReference type="InterPro" id="IPR002999">
    <property type="entry name" value="Tudor"/>
</dbReference>
<feature type="domain" description="Tudor" evidence="7">
    <location>
        <begin position="843"/>
        <end position="900"/>
    </location>
</feature>
<dbReference type="CTD" id="42236"/>
<keyword evidence="1" id="KW-0479">Metal-binding</keyword>
<evidence type="ECO:0000313" key="9">
    <source>
        <dbReference type="RefSeq" id="XP_030371243.1"/>
    </source>
</evidence>
<gene>
    <name evidence="9" type="primary">LOC115621672</name>
</gene>
<feature type="compositionally biased region" description="Polar residues" evidence="5">
    <location>
        <begin position="509"/>
        <end position="518"/>
    </location>
</feature>
<dbReference type="InterPro" id="IPR013083">
    <property type="entry name" value="Znf_RING/FYVE/PHD"/>
</dbReference>
<organism evidence="8 9">
    <name type="scientific">Drosophila lebanonensis</name>
    <name type="common">Fruit fly</name>
    <name type="synonym">Scaptodrosophila lebanonensis</name>
    <dbReference type="NCBI Taxonomy" id="7225"/>
    <lineage>
        <taxon>Eukaryota</taxon>
        <taxon>Metazoa</taxon>
        <taxon>Ecdysozoa</taxon>
        <taxon>Arthropoda</taxon>
        <taxon>Hexapoda</taxon>
        <taxon>Insecta</taxon>
        <taxon>Pterygota</taxon>
        <taxon>Neoptera</taxon>
        <taxon>Endopterygota</taxon>
        <taxon>Diptera</taxon>
        <taxon>Brachycera</taxon>
        <taxon>Muscomorpha</taxon>
        <taxon>Ephydroidea</taxon>
        <taxon>Drosophilidae</taxon>
        <taxon>Scaptodrosophila</taxon>
    </lineage>
</organism>
<dbReference type="CDD" id="cd20379">
    <property type="entry name" value="Tudor_dTUD-like"/>
    <property type="match status" value="1"/>
</dbReference>
<dbReference type="OrthoDB" id="5800423at2759"/>
<evidence type="ECO:0000256" key="1">
    <source>
        <dbReference type="ARBA" id="ARBA00022723"/>
    </source>
</evidence>
<feature type="region of interest" description="Disordered" evidence="5">
    <location>
        <begin position="435"/>
        <end position="492"/>
    </location>
</feature>
<dbReference type="PROSITE" id="PS00518">
    <property type="entry name" value="ZF_RING_1"/>
    <property type="match status" value="1"/>
</dbReference>
<dbReference type="Gene3D" id="2.40.50.90">
    <property type="match status" value="5"/>
</dbReference>
<dbReference type="InterPro" id="IPR017907">
    <property type="entry name" value="Znf_RING_CS"/>
</dbReference>
<dbReference type="GeneID" id="115621672"/>
<dbReference type="PANTHER" id="PTHR16442:SF1">
    <property type="entry name" value="RING FINGER PROTEIN 17"/>
    <property type="match status" value="1"/>
</dbReference>
<dbReference type="SUPFAM" id="SSF57850">
    <property type="entry name" value="RING/U-box"/>
    <property type="match status" value="1"/>
</dbReference>
<dbReference type="Proteomes" id="UP000504634">
    <property type="component" value="Unplaced"/>
</dbReference>
<protein>
    <submittedName>
        <fullName evidence="9">Uncharacterized protein LOC115621672</fullName>
    </submittedName>
</protein>
<dbReference type="Gene3D" id="3.30.40.10">
    <property type="entry name" value="Zinc/RING finger domain, C3HC4 (zinc finger)"/>
    <property type="match status" value="1"/>
</dbReference>
<dbReference type="SUPFAM" id="SSF63748">
    <property type="entry name" value="Tudor/PWWP/MBT"/>
    <property type="match status" value="4"/>
</dbReference>
<keyword evidence="2 4" id="KW-0863">Zinc-finger</keyword>
<dbReference type="Gene3D" id="2.30.30.140">
    <property type="match status" value="5"/>
</dbReference>
<dbReference type="PANTHER" id="PTHR16442">
    <property type="entry name" value="RING FINGER PROTEIN 17"/>
    <property type="match status" value="1"/>
</dbReference>
<dbReference type="GO" id="GO:0008270">
    <property type="term" value="F:zinc ion binding"/>
    <property type="evidence" value="ECO:0007669"/>
    <property type="project" value="UniProtKB-KW"/>
</dbReference>
<name>A0A6J2T7Y4_DROLE</name>
<keyword evidence="3" id="KW-0862">Zinc</keyword>
<reference evidence="9" key="1">
    <citation type="submission" date="2025-08" db="UniProtKB">
        <authorList>
            <consortium name="RefSeq"/>
        </authorList>
    </citation>
    <scope>IDENTIFICATION</scope>
    <source>
        <strain evidence="9">11010-0011.00</strain>
        <tissue evidence="9">Whole body</tissue>
    </source>
</reference>
<evidence type="ECO:0000259" key="6">
    <source>
        <dbReference type="PROSITE" id="PS50089"/>
    </source>
</evidence>
<dbReference type="SMART" id="SM00184">
    <property type="entry name" value="RING"/>
    <property type="match status" value="1"/>
</dbReference>
<keyword evidence="8" id="KW-1185">Reference proteome</keyword>